<proteinExistence type="predicted"/>
<name>A0A6J4J2Q3_9BACT</name>
<dbReference type="Gene3D" id="3.40.190.10">
    <property type="entry name" value="Periplasmic binding protein-like II"/>
    <property type="match status" value="1"/>
</dbReference>
<evidence type="ECO:0000313" key="2">
    <source>
        <dbReference type="EMBL" id="CAA9266271.1"/>
    </source>
</evidence>
<dbReference type="Pfam" id="PF00497">
    <property type="entry name" value="SBP_bac_3"/>
    <property type="match status" value="1"/>
</dbReference>
<feature type="domain" description="Solute-binding protein family 3/N-terminal" evidence="1">
    <location>
        <begin position="42"/>
        <end position="154"/>
    </location>
</feature>
<dbReference type="PROSITE" id="PS51257">
    <property type="entry name" value="PROKAR_LIPOPROTEIN"/>
    <property type="match status" value="1"/>
</dbReference>
<accession>A0A6J4J2Q3</accession>
<dbReference type="SUPFAM" id="SSF53850">
    <property type="entry name" value="Periplasmic binding protein-like II"/>
    <property type="match status" value="1"/>
</dbReference>
<organism evidence="2">
    <name type="scientific">uncultured Chthoniobacterales bacterium</name>
    <dbReference type="NCBI Taxonomy" id="1836801"/>
    <lineage>
        <taxon>Bacteria</taxon>
        <taxon>Pseudomonadati</taxon>
        <taxon>Verrucomicrobiota</taxon>
        <taxon>Spartobacteria</taxon>
        <taxon>Chthoniobacterales</taxon>
        <taxon>environmental samples</taxon>
    </lineage>
</organism>
<protein>
    <recommendedName>
        <fullName evidence="1">Solute-binding protein family 3/N-terminal domain-containing protein</fullName>
    </recommendedName>
</protein>
<gene>
    <name evidence="2" type="ORF">AVDCRST_MAG42-3211</name>
</gene>
<reference evidence="2" key="1">
    <citation type="submission" date="2020-02" db="EMBL/GenBank/DDBJ databases">
        <authorList>
            <person name="Meier V. D."/>
        </authorList>
    </citation>
    <scope>NUCLEOTIDE SEQUENCE</scope>
    <source>
        <strain evidence="2">AVDCRST_MAG42</strain>
    </source>
</reference>
<sequence length="172" mass="19099">MKRLTGRSATIFAAVLLIAGCDRLPRDSAGALKKIESERQVRVGVAEHEPWVRWEGDRATGLEPELIEQWAQTLGARIVWRRDSVAELVKALHRREIDVLAAGLEETTPYAPEVAASQPYLEAPDREGKKTPRVIAATQGESALLFSLDRFLGQQDEAKLSQRLHELSQPAP</sequence>
<dbReference type="InterPro" id="IPR001638">
    <property type="entry name" value="Solute-binding_3/MltF_N"/>
</dbReference>
<dbReference type="EMBL" id="CADCTA010000107">
    <property type="protein sequence ID" value="CAA9266271.1"/>
    <property type="molecule type" value="Genomic_DNA"/>
</dbReference>
<dbReference type="AlphaFoldDB" id="A0A6J4J2Q3"/>
<evidence type="ECO:0000259" key="1">
    <source>
        <dbReference type="Pfam" id="PF00497"/>
    </source>
</evidence>